<reference evidence="3" key="1">
    <citation type="journal article" date="2019" name="Int. J. Syst. Evol. Microbiol.">
        <title>The Global Catalogue of Microorganisms (GCM) 10K type strain sequencing project: providing services to taxonomists for standard genome sequencing and annotation.</title>
        <authorList>
            <consortium name="The Broad Institute Genomics Platform"/>
            <consortium name="The Broad Institute Genome Sequencing Center for Infectious Disease"/>
            <person name="Wu L."/>
            <person name="Ma J."/>
        </authorList>
    </citation>
    <scope>NUCLEOTIDE SEQUENCE [LARGE SCALE GENOMIC DNA]</scope>
    <source>
        <strain evidence="3">KCTC 42498</strain>
    </source>
</reference>
<evidence type="ECO:0000313" key="2">
    <source>
        <dbReference type="EMBL" id="MFD2513701.1"/>
    </source>
</evidence>
<keyword evidence="3" id="KW-1185">Reference proteome</keyword>
<accession>A0ABW5IJ86</accession>
<dbReference type="PROSITE" id="PS51257">
    <property type="entry name" value="PROKAR_LIPOPROTEIN"/>
    <property type="match status" value="1"/>
</dbReference>
<comment type="caution">
    <text evidence="2">The sequence shown here is derived from an EMBL/GenBank/DDBJ whole genome shotgun (WGS) entry which is preliminary data.</text>
</comment>
<feature type="signal peptide" evidence="1">
    <location>
        <begin position="1"/>
        <end position="19"/>
    </location>
</feature>
<evidence type="ECO:0000313" key="3">
    <source>
        <dbReference type="Proteomes" id="UP001597544"/>
    </source>
</evidence>
<dbReference type="Proteomes" id="UP001597544">
    <property type="component" value="Unassembled WGS sequence"/>
</dbReference>
<name>A0ABW5IJ86_9BACT</name>
<evidence type="ECO:0000256" key="1">
    <source>
        <dbReference type="SAM" id="SignalP"/>
    </source>
</evidence>
<organism evidence="2 3">
    <name type="scientific">Pontibacter locisalis</name>
    <dbReference type="NCBI Taxonomy" id="1719035"/>
    <lineage>
        <taxon>Bacteria</taxon>
        <taxon>Pseudomonadati</taxon>
        <taxon>Bacteroidota</taxon>
        <taxon>Cytophagia</taxon>
        <taxon>Cytophagales</taxon>
        <taxon>Hymenobacteraceae</taxon>
        <taxon>Pontibacter</taxon>
    </lineage>
</organism>
<proteinExistence type="predicted"/>
<keyword evidence="1" id="KW-0732">Signal</keyword>
<dbReference type="Pfam" id="PF10677">
    <property type="entry name" value="DUF2490"/>
    <property type="match status" value="1"/>
</dbReference>
<dbReference type="RefSeq" id="WP_377504772.1">
    <property type="nucleotide sequence ID" value="NZ_JBHULU010000010.1"/>
</dbReference>
<dbReference type="InterPro" id="IPR019619">
    <property type="entry name" value="DUF2490"/>
</dbReference>
<feature type="chain" id="PRO_5045419397" evidence="1">
    <location>
        <begin position="20"/>
        <end position="225"/>
    </location>
</feature>
<protein>
    <submittedName>
        <fullName evidence="2">DUF2490 domain-containing protein</fullName>
    </submittedName>
</protein>
<sequence>MVRFCVFACFFIATSCAWAQSSSTGSWYIYIGSQHLSKKWNWHNEVQYRNYNAVGDLEQLLLRTGLGYNLTPGNNNLLLGYAYIFSEPYVSGTDLKRSVSEHRIFQQFITRQQFSRFYLQHRYRFEQRFIEDTDFKMRYRYFLSVNLPLTNREMVPKTIYLSAYNEIFINNTSPHYDRNRLYGALGYTINKYLRAEIGFMSQALENRHREQVQVVLFNNVPFLKD</sequence>
<gene>
    <name evidence="2" type="ORF">ACFSRY_07470</name>
</gene>
<dbReference type="EMBL" id="JBHULU010000010">
    <property type="protein sequence ID" value="MFD2513701.1"/>
    <property type="molecule type" value="Genomic_DNA"/>
</dbReference>